<proteinExistence type="predicted"/>
<feature type="transmembrane region" description="Helical" evidence="1">
    <location>
        <begin position="58"/>
        <end position="79"/>
    </location>
</feature>
<feature type="transmembrane region" description="Helical" evidence="1">
    <location>
        <begin position="216"/>
        <end position="233"/>
    </location>
</feature>
<dbReference type="AlphaFoldDB" id="A0A098E8X9"/>
<keyword evidence="1" id="KW-1133">Transmembrane helix</keyword>
<keyword evidence="1" id="KW-0472">Membrane</keyword>
<protein>
    <submittedName>
        <fullName evidence="3">Putative CAAX amino terminal protease family</fullName>
    </submittedName>
</protein>
<keyword evidence="1" id="KW-0812">Transmembrane</keyword>
<feature type="transmembrane region" description="Helical" evidence="1">
    <location>
        <begin position="240"/>
        <end position="261"/>
    </location>
</feature>
<dbReference type="GO" id="GO:0006508">
    <property type="term" value="P:proteolysis"/>
    <property type="evidence" value="ECO:0007669"/>
    <property type="project" value="UniProtKB-KW"/>
</dbReference>
<reference evidence="3" key="1">
    <citation type="submission" date="2014-09" db="EMBL/GenBank/DDBJ databases">
        <authorList>
            <person name="Probst J Alexander"/>
        </authorList>
    </citation>
    <scope>NUCLEOTIDE SEQUENCE</scope>
</reference>
<accession>A0A098E8X9</accession>
<dbReference type="GO" id="GO:0080120">
    <property type="term" value="P:CAAX-box protein maturation"/>
    <property type="evidence" value="ECO:0007669"/>
    <property type="project" value="UniProtKB-ARBA"/>
</dbReference>
<dbReference type="InterPro" id="IPR003675">
    <property type="entry name" value="Rce1/LyrA-like_dom"/>
</dbReference>
<evidence type="ECO:0000313" key="3">
    <source>
        <dbReference type="EMBL" id="CEG12478.1"/>
    </source>
</evidence>
<keyword evidence="3" id="KW-0645">Protease</keyword>
<gene>
    <name evidence="3" type="ORF">MSIBF_A2340004</name>
</gene>
<feature type="transmembrane region" description="Helical" evidence="1">
    <location>
        <begin position="124"/>
        <end position="145"/>
    </location>
</feature>
<organism evidence="3">
    <name type="scientific">groundwater metagenome</name>
    <dbReference type="NCBI Taxonomy" id="717931"/>
    <lineage>
        <taxon>unclassified sequences</taxon>
        <taxon>metagenomes</taxon>
        <taxon>ecological metagenomes</taxon>
    </lineage>
</organism>
<keyword evidence="3" id="KW-0378">Hydrolase</keyword>
<dbReference type="GO" id="GO:0004175">
    <property type="term" value="F:endopeptidase activity"/>
    <property type="evidence" value="ECO:0007669"/>
    <property type="project" value="UniProtKB-ARBA"/>
</dbReference>
<feature type="transmembrane region" description="Helical" evidence="1">
    <location>
        <begin position="157"/>
        <end position="181"/>
    </location>
</feature>
<feature type="transmembrane region" description="Helical" evidence="1">
    <location>
        <begin position="85"/>
        <end position="103"/>
    </location>
</feature>
<feature type="transmembrane region" description="Helical" evidence="1">
    <location>
        <begin position="30"/>
        <end position="46"/>
    </location>
</feature>
<evidence type="ECO:0000259" key="2">
    <source>
        <dbReference type="Pfam" id="PF02517"/>
    </source>
</evidence>
<evidence type="ECO:0000256" key="1">
    <source>
        <dbReference type="SAM" id="Phobius"/>
    </source>
</evidence>
<dbReference type="Pfam" id="PF02517">
    <property type="entry name" value="Rce1-like"/>
    <property type="match status" value="1"/>
</dbReference>
<name>A0A098E8X9_9ZZZZ</name>
<dbReference type="EMBL" id="CCXY01000151">
    <property type="protein sequence ID" value="CEG12478.1"/>
    <property type="molecule type" value="Genomic_DNA"/>
</dbReference>
<feature type="transmembrane region" description="Helical" evidence="1">
    <location>
        <begin position="193"/>
        <end position="210"/>
    </location>
</feature>
<sequence length="262" mass="29301">MTSNKAIACLIAYLLVLGIAEFSITYYSHVLGIVIHLILMLFMIYYSSIVENKEKSNFLQVLALPSLLRIISTSIPLIVLSDVAAIQFFIIYIPLLGAAFLLMRSQNLTVQDVGFTTKKFYLQLIIGATGLSFGLVEFLILTEWIHPIETTNFAEILIYAVILMIFTGLTEELIFGGILLSRTNVFFGTDKKIYSIIFVSVVFMLLHTGWNSITDLIFVFLVAVFYGIMFLKTKSIVGIAISHGITNIMLFIILPANIYLLG</sequence>
<feature type="domain" description="CAAX prenyl protease 2/Lysostaphin resistance protein A-like" evidence="2">
    <location>
        <begin position="156"/>
        <end position="249"/>
    </location>
</feature>